<keyword evidence="1" id="KW-0732">Signal</keyword>
<dbReference type="PANTHER" id="PTHR38360">
    <property type="entry name" value="OS03G0120000 PROTEIN"/>
    <property type="match status" value="1"/>
</dbReference>
<dbReference type="EMBL" id="MCGT01000007">
    <property type="protein sequence ID" value="ORX58066.1"/>
    <property type="molecule type" value="Genomic_DNA"/>
</dbReference>
<dbReference type="Proteomes" id="UP000242146">
    <property type="component" value="Unassembled WGS sequence"/>
</dbReference>
<dbReference type="OrthoDB" id="409848at2759"/>
<evidence type="ECO:0000313" key="2">
    <source>
        <dbReference type="EMBL" id="ORX58066.1"/>
    </source>
</evidence>
<evidence type="ECO:0000256" key="1">
    <source>
        <dbReference type="SAM" id="SignalP"/>
    </source>
</evidence>
<protein>
    <recommendedName>
        <fullName evidence="4">Periplasmic binding protein-like II</fullName>
    </recommendedName>
</protein>
<reference evidence="2 3" key="1">
    <citation type="submission" date="2016-07" db="EMBL/GenBank/DDBJ databases">
        <title>Pervasive Adenine N6-methylation of Active Genes in Fungi.</title>
        <authorList>
            <consortium name="DOE Joint Genome Institute"/>
            <person name="Mondo S.J."/>
            <person name="Dannebaum R.O."/>
            <person name="Kuo R.C."/>
            <person name="Labutti K."/>
            <person name="Haridas S."/>
            <person name="Kuo A."/>
            <person name="Salamov A."/>
            <person name="Ahrendt S.R."/>
            <person name="Lipzen A."/>
            <person name="Sullivan W."/>
            <person name="Andreopoulos W.B."/>
            <person name="Clum A."/>
            <person name="Lindquist E."/>
            <person name="Daum C."/>
            <person name="Ramamoorthy G.K."/>
            <person name="Gryganskyi A."/>
            <person name="Culley D."/>
            <person name="Magnuson J.K."/>
            <person name="James T.Y."/>
            <person name="O'Malley M.A."/>
            <person name="Stajich J.E."/>
            <person name="Spatafora J.W."/>
            <person name="Visel A."/>
            <person name="Grigoriev I.V."/>
        </authorList>
    </citation>
    <scope>NUCLEOTIDE SEQUENCE [LARGE SCALE GENOMIC DNA]</scope>
    <source>
        <strain evidence="2 3">NRRL 3301</strain>
    </source>
</reference>
<dbReference type="PANTHER" id="PTHR38360:SF1">
    <property type="entry name" value="F12P19.7"/>
    <property type="match status" value="1"/>
</dbReference>
<dbReference type="STRING" id="101127.A0A1X2GNZ5"/>
<name>A0A1X2GNZ5_9FUNG</name>
<keyword evidence="3" id="KW-1185">Reference proteome</keyword>
<proteinExistence type="predicted"/>
<evidence type="ECO:0000313" key="3">
    <source>
        <dbReference type="Proteomes" id="UP000242146"/>
    </source>
</evidence>
<feature type="signal peptide" evidence="1">
    <location>
        <begin position="1"/>
        <end position="19"/>
    </location>
</feature>
<sequence>MIKPTIIGASLLLLGTVSAQATNAQSCVSNYDASIDYFPEKFNTANDAASLFGIQYFNNYKLVTVNSLNATYALYQCGTPAPAAANLPNGTEIYSVPVSSAAVLSTTVVPYLEVLGVVPSVKMVEGGDFVTSGCFQKYLTSGAAAEVSATNATLEQQQLSQVQVQFGFSAGTSDPVQNTTVDSGETYETTILGRSSWLGYYSAFYNLEGLATSTLNTITTNYNNLVKAASQYATKPQVAWTVYNAPDQYNNNTASWMLYGGGYRAKLTTDAGAAIDLISAIKNADIWIDETYVITNLTDVLKAYGLTSVSSYKFANAVYREDGILTKSGGYDWFGTPLAMADALLEDMINVVNPSAPNATYQRHWFRNVAKNDAIHYVSDSDCTWDETKPRPDLASTVPSGTTFTLGSSSSSSSSAASTVSGLGLVSAMVTGLVAAWMAL</sequence>
<evidence type="ECO:0008006" key="4">
    <source>
        <dbReference type="Google" id="ProtNLM"/>
    </source>
</evidence>
<accession>A0A1X2GNZ5</accession>
<dbReference type="AlphaFoldDB" id="A0A1X2GNZ5"/>
<gene>
    <name evidence="2" type="ORF">DM01DRAFT_1318768</name>
</gene>
<feature type="chain" id="PRO_5010875174" description="Periplasmic binding protein-like II" evidence="1">
    <location>
        <begin position="20"/>
        <end position="440"/>
    </location>
</feature>
<organism evidence="2 3">
    <name type="scientific">Hesseltinella vesiculosa</name>
    <dbReference type="NCBI Taxonomy" id="101127"/>
    <lineage>
        <taxon>Eukaryota</taxon>
        <taxon>Fungi</taxon>
        <taxon>Fungi incertae sedis</taxon>
        <taxon>Mucoromycota</taxon>
        <taxon>Mucoromycotina</taxon>
        <taxon>Mucoromycetes</taxon>
        <taxon>Mucorales</taxon>
        <taxon>Cunninghamellaceae</taxon>
        <taxon>Hesseltinella</taxon>
    </lineage>
</organism>
<comment type="caution">
    <text evidence="2">The sequence shown here is derived from an EMBL/GenBank/DDBJ whole genome shotgun (WGS) entry which is preliminary data.</text>
</comment>